<dbReference type="SUPFAM" id="SSF51338">
    <property type="entry name" value="Composite domain of metallo-dependent hydrolases"/>
    <property type="match status" value="1"/>
</dbReference>
<dbReference type="InterPro" id="IPR011059">
    <property type="entry name" value="Metal-dep_hydrolase_composite"/>
</dbReference>
<dbReference type="GO" id="GO:0050416">
    <property type="term" value="F:formimidoylglutamate deiminase activity"/>
    <property type="evidence" value="ECO:0007669"/>
    <property type="project" value="UniProtKB-EC"/>
</dbReference>
<feature type="domain" description="Amidohydrolase-related" evidence="5">
    <location>
        <begin position="54"/>
        <end position="437"/>
    </location>
</feature>
<dbReference type="InterPro" id="IPR010252">
    <property type="entry name" value="HutF"/>
</dbReference>
<keyword evidence="4" id="KW-0862">Zinc</keyword>
<dbReference type="RefSeq" id="WP_250196332.1">
    <property type="nucleotide sequence ID" value="NZ_CP097635.1"/>
</dbReference>
<dbReference type="PANTHER" id="PTHR11271">
    <property type="entry name" value="GUANINE DEAMINASE"/>
    <property type="match status" value="1"/>
</dbReference>
<proteinExistence type="predicted"/>
<evidence type="ECO:0000259" key="5">
    <source>
        <dbReference type="Pfam" id="PF01979"/>
    </source>
</evidence>
<evidence type="ECO:0000256" key="4">
    <source>
        <dbReference type="ARBA" id="ARBA00022833"/>
    </source>
</evidence>
<keyword evidence="2" id="KW-0479">Metal-binding</keyword>
<evidence type="ECO:0000256" key="1">
    <source>
        <dbReference type="ARBA" id="ARBA00001947"/>
    </source>
</evidence>
<evidence type="ECO:0000313" key="6">
    <source>
        <dbReference type="EMBL" id="URI08110.1"/>
    </source>
</evidence>
<evidence type="ECO:0000313" key="7">
    <source>
        <dbReference type="Proteomes" id="UP001056201"/>
    </source>
</evidence>
<keyword evidence="7" id="KW-1185">Reference proteome</keyword>
<dbReference type="Pfam" id="PF01979">
    <property type="entry name" value="Amidohydro_1"/>
    <property type="match status" value="1"/>
</dbReference>
<dbReference type="EMBL" id="CP097635">
    <property type="protein sequence ID" value="URI08110.1"/>
    <property type="molecule type" value="Genomic_DNA"/>
</dbReference>
<dbReference type="InterPro" id="IPR051607">
    <property type="entry name" value="Metallo-dep_hydrolases"/>
</dbReference>
<dbReference type="SUPFAM" id="SSF51556">
    <property type="entry name" value="Metallo-dependent hydrolases"/>
    <property type="match status" value="1"/>
</dbReference>
<keyword evidence="3 6" id="KW-0378">Hydrolase</keyword>
<dbReference type="InterPro" id="IPR032466">
    <property type="entry name" value="Metal_Hydrolase"/>
</dbReference>
<dbReference type="Gene3D" id="2.30.40.10">
    <property type="entry name" value="Urease, subunit C, domain 1"/>
    <property type="match status" value="1"/>
</dbReference>
<name>A0ABY4S5Y8_AQUTE</name>
<sequence length="462" mass="50139">MKRRTTSWWAPRAWLPGGWADGVLLQADASGHWSAVTPDVPTPPEGAQRLPGPVLPGLVNAHSHAFQRAFAGLAERREADADDFWGWRDRMYQVALRITPAQLQAIAAHLYIELLRGGYTQVCDFHYLQHDEQGRPYADDPLAMIWALADAAATAGIGLTVLPVLYERAGFTQPTLRPDQRRFATTADSVWQACQRIGAAGRPLLNAGVALHSLRAAAPESIHRLRQLAEGFAGPVHIHVAEQTAEVDDCLRATGQRPIEWLAAQGLLDPRWQLVHATHTVPTEIDAVARSGAAAVICPSTEANLGDGLCDLPRWLASGASLALGSDSHVTRAWREELRLLEYGQRLALRQRNVSAAPAEGQPATAQRLWQRMQAGSGAAAGLGAWGLQPGARADLLVVDEADAALRGIPPSHLLDALVFSSPGRPWHSVMVAGQWVVQAHRHPQAEAVADRFAEVMAQLWR</sequence>
<reference evidence="6" key="1">
    <citation type="submission" date="2022-05" db="EMBL/GenBank/DDBJ databases">
        <title>An RpoN-dependent PEP-CTERM gene is involved in floc formation of an Aquincola tertiaricarbonis strain.</title>
        <authorList>
            <person name="Qiu D."/>
            <person name="Xia M."/>
        </authorList>
    </citation>
    <scope>NUCLEOTIDE SEQUENCE</scope>
    <source>
        <strain evidence="6">RN12</strain>
    </source>
</reference>
<dbReference type="EC" id="3.5.3.13" evidence="6"/>
<dbReference type="PANTHER" id="PTHR11271:SF48">
    <property type="entry name" value="AMIDOHYDROLASE-RELATED DOMAIN-CONTAINING PROTEIN"/>
    <property type="match status" value="1"/>
</dbReference>
<evidence type="ECO:0000256" key="2">
    <source>
        <dbReference type="ARBA" id="ARBA00022723"/>
    </source>
</evidence>
<evidence type="ECO:0000256" key="3">
    <source>
        <dbReference type="ARBA" id="ARBA00022801"/>
    </source>
</evidence>
<dbReference type="NCBIfam" id="NF006684">
    <property type="entry name" value="PRK09229.1-5"/>
    <property type="match status" value="1"/>
</dbReference>
<protein>
    <submittedName>
        <fullName evidence="6">Formimidoylglutamate deiminase</fullName>
        <ecNumber evidence="6">3.5.3.13</ecNumber>
    </submittedName>
</protein>
<dbReference type="InterPro" id="IPR006680">
    <property type="entry name" value="Amidohydro-rel"/>
</dbReference>
<accession>A0ABY4S5Y8</accession>
<gene>
    <name evidence="6" type="ORF">MW290_05890</name>
</gene>
<dbReference type="Proteomes" id="UP001056201">
    <property type="component" value="Chromosome 1"/>
</dbReference>
<organism evidence="6 7">
    <name type="scientific">Aquincola tertiaricarbonis</name>
    <dbReference type="NCBI Taxonomy" id="391953"/>
    <lineage>
        <taxon>Bacteria</taxon>
        <taxon>Pseudomonadati</taxon>
        <taxon>Pseudomonadota</taxon>
        <taxon>Betaproteobacteria</taxon>
        <taxon>Burkholderiales</taxon>
        <taxon>Sphaerotilaceae</taxon>
        <taxon>Aquincola</taxon>
    </lineage>
</organism>
<dbReference type="NCBIfam" id="TIGR02022">
    <property type="entry name" value="hutF"/>
    <property type="match status" value="1"/>
</dbReference>
<dbReference type="Gene3D" id="3.20.20.140">
    <property type="entry name" value="Metal-dependent hydrolases"/>
    <property type="match status" value="1"/>
</dbReference>
<dbReference type="NCBIfam" id="NF006681">
    <property type="entry name" value="PRK09229.1-2"/>
    <property type="match status" value="1"/>
</dbReference>
<comment type="cofactor">
    <cofactor evidence="1">
        <name>Zn(2+)</name>
        <dbReference type="ChEBI" id="CHEBI:29105"/>
    </cofactor>
</comment>